<name>A0A7U3Q533_9SPHI</name>
<keyword evidence="2" id="KW-1185">Reference proteome</keyword>
<dbReference type="EMBL" id="CP064939">
    <property type="protein sequence ID" value="QPH38761.1"/>
    <property type="molecule type" value="Genomic_DNA"/>
</dbReference>
<dbReference type="AlphaFoldDB" id="A0A7U3Q533"/>
<dbReference type="RefSeq" id="WP_196098237.1">
    <property type="nucleotide sequence ID" value="NZ_CP064939.1"/>
</dbReference>
<dbReference type="PROSITE" id="PS51257">
    <property type="entry name" value="PROKAR_LIPOPROTEIN"/>
    <property type="match status" value="1"/>
</dbReference>
<protein>
    <submittedName>
        <fullName evidence="1">DUF4249 domain-containing protein</fullName>
    </submittedName>
</protein>
<organism evidence="1 2">
    <name type="scientific">Pedobacter endophyticus</name>
    <dbReference type="NCBI Taxonomy" id="2789740"/>
    <lineage>
        <taxon>Bacteria</taxon>
        <taxon>Pseudomonadati</taxon>
        <taxon>Bacteroidota</taxon>
        <taxon>Sphingobacteriia</taxon>
        <taxon>Sphingobacteriales</taxon>
        <taxon>Sphingobacteriaceae</taxon>
        <taxon>Pedobacter</taxon>
    </lineage>
</organism>
<gene>
    <name evidence="1" type="ORF">IZT61_17055</name>
</gene>
<evidence type="ECO:0000313" key="2">
    <source>
        <dbReference type="Proteomes" id="UP000594759"/>
    </source>
</evidence>
<sequence>MKKIVYIALFALSFLGCKKIISIDTENAAAQIVIEGKINDRLADQQIKITKSVGYTEASVFPAVSGAAVKVTDSKGVKYIFTETSPGVYTSRMKGVYGVTYTMNVAAEGKNYTASSKMPNFVKIDSIGIINNSFFGNEVKTTAAYLVDPEDEANFYRFTLNKNGINSKGIYVNNDRLTNGNKLRIQLFFDSGSDDDDEDDLVSGDKVAVEMESIDSNIFDYWYALSGQAGRGPNQGTTPANPTSNISNNALGYFSANTYQKITATVK</sequence>
<dbReference type="KEGG" id="pex:IZT61_17055"/>
<reference evidence="1 2" key="1">
    <citation type="submission" date="2020-11" db="EMBL/GenBank/DDBJ databases">
        <title>Pedobacter endophytica, an endophytic bacteria isolated form Carex pumila.</title>
        <authorList>
            <person name="Peng Y."/>
            <person name="Jiang L."/>
            <person name="Lee J."/>
        </authorList>
    </citation>
    <scope>NUCLEOTIDE SEQUENCE [LARGE SCALE GENOMIC DNA]</scope>
    <source>
        <strain evidence="1 2">JBR3-12</strain>
    </source>
</reference>
<proteinExistence type="predicted"/>
<dbReference type="Proteomes" id="UP000594759">
    <property type="component" value="Chromosome"/>
</dbReference>
<dbReference type="InterPro" id="IPR025345">
    <property type="entry name" value="DUF4249"/>
</dbReference>
<evidence type="ECO:0000313" key="1">
    <source>
        <dbReference type="EMBL" id="QPH38761.1"/>
    </source>
</evidence>
<accession>A0A7U3Q533</accession>
<dbReference type="Pfam" id="PF14054">
    <property type="entry name" value="DUF4249"/>
    <property type="match status" value="1"/>
</dbReference>